<protein>
    <submittedName>
        <fullName evidence="10">Peptidase M50</fullName>
    </submittedName>
</protein>
<dbReference type="Proteomes" id="UP000017700">
    <property type="component" value="Chromosome"/>
</dbReference>
<dbReference type="RefSeq" id="WP_084297655.1">
    <property type="nucleotide sequence ID" value="NZ_CP025084.1"/>
</dbReference>
<dbReference type="GO" id="GO:0016020">
    <property type="term" value="C:membrane"/>
    <property type="evidence" value="ECO:0007669"/>
    <property type="project" value="InterPro"/>
</dbReference>
<dbReference type="InterPro" id="IPR001193">
    <property type="entry name" value="MBTPS2"/>
</dbReference>
<evidence type="ECO:0000313" key="11">
    <source>
        <dbReference type="Proteomes" id="UP000017700"/>
    </source>
</evidence>
<reference evidence="10" key="4">
    <citation type="submission" date="2017-11" db="EMBL/GenBank/DDBJ databases">
        <title>Complete genome sequence of Serratia sp. ATCC 39006.</title>
        <authorList>
            <person name="Hampton H.G."/>
            <person name="Jackson S.A."/>
            <person name="Jauregui R."/>
            <person name="Poulter G.T.M."/>
            <person name="Salmond G.P.C."/>
            <person name="Fineran P.C."/>
        </authorList>
    </citation>
    <scope>NUCLEOTIDE SEQUENCE</scope>
    <source>
        <strain evidence="10">ATCC 39006</strain>
    </source>
</reference>
<dbReference type="AlphaFoldDB" id="A0A2I5THU8"/>
<dbReference type="Gene3D" id="2.40.50.100">
    <property type="match status" value="1"/>
</dbReference>
<dbReference type="Proteomes" id="UP000233778">
    <property type="component" value="Chromosome"/>
</dbReference>
<dbReference type="OrthoDB" id="9759690at2"/>
<accession>A0A2I5THU8</accession>
<reference evidence="9 12" key="3">
    <citation type="submission" date="2017-11" db="EMBL/GenBank/DDBJ databases">
        <title>Complete genome sequence of Serratia sp. ATCC 39006 LacA.</title>
        <authorList>
            <person name="Hampton H.G."/>
            <person name="Jackson S.A."/>
            <person name="Jauregui R."/>
            <person name="Poulter G.T.M."/>
            <person name="Salmond G.P.C."/>
            <person name="Fineran P.C."/>
        </authorList>
    </citation>
    <scope>NUCLEOTIDE SEQUENCE [LARGE SCALE GENOMIC DNA]</scope>
    <source>
        <strain evidence="9 12">ATCC 39006</strain>
    </source>
</reference>
<feature type="transmembrane region" description="Helical" evidence="7">
    <location>
        <begin position="243"/>
        <end position="266"/>
    </location>
</feature>
<name>A0A2I5THU8_SERS3</name>
<keyword evidence="5 7" id="KW-1133">Transmembrane helix</keyword>
<dbReference type="PANTHER" id="PTHR13325">
    <property type="entry name" value="PROTEASE M50 MEMBRANE-BOUND TRANSCRIPTION FACTOR SITE 2 PROTEASE"/>
    <property type="match status" value="1"/>
</dbReference>
<dbReference type="Pfam" id="PF02163">
    <property type="entry name" value="Peptidase_M50"/>
    <property type="match status" value="1"/>
</dbReference>
<sequence>MMAVLPALREDLQLSVAAPALDGSPQWTLADTLAGHYFKLNATAIRLLRYWSLQEPERVLAAANQEPGIPVTDAELQNLLRFLRAHDLVSAGDNEQRASYALKAAMRRQSLLKQVLHQYLFFRVPLWRPEPFLNRTWPWLQRNGYIWLRFVLPLILLSGLFLVGRDWARYRSSFPHLFSISGMMAFGGALVFAKFIHELGHAYMAKKAGCRVQSMGAAFIVMFPMFYTDVSDAWRLSDNRSRLLIGAGGILAELMLASVALLAWSFLPEGPLHTAAFLLSSATWITTLIVNLNPLMRFDGYFILSDFWQVDNLQGRAYALCRWHLREILFGYGDAPPERWSPRMNFRLLLWGYASWVWRFFLFFGIALTVYHYFFKVLGICLMLVEMGWFIGLPVMREMMQWWQQRHRSNPRRAVGAGLGAVLLLLVLFVPWRSSVEIPAILESARVSTLYAPAPAQIIRLHVVNGEIVKAGQVLAELASPDLNSRLTIVRQRIAILQLQMRRQAARRDTVGETWILEQELAESLAQYRGLAAQLARLQIRAPQSGQVRDIATDLTPGRWVPSELPLLRVMDPKASRVRGYLREDNLHRIVNGETGQFIADDPAWPAVSVQLTSIDPTGVPFLQLEPLTSDHGGPIAVRRDYQKKPIPIQAWYGVDINVTSPMVLPAQPLRGVVVLSGKSESLFSGIWRRLAALGVRESGF</sequence>
<feature type="transmembrane region" description="Helical" evidence="7">
    <location>
        <begin position="348"/>
        <end position="367"/>
    </location>
</feature>
<evidence type="ECO:0000256" key="4">
    <source>
        <dbReference type="ARBA" id="ARBA00022692"/>
    </source>
</evidence>
<dbReference type="KEGG" id="sera:Ser39006_008280"/>
<comment type="subcellular location">
    <subcellularLocation>
        <location evidence="2">Endomembrane system</location>
        <topology evidence="2">Multi-pass membrane protein</topology>
    </subcellularLocation>
</comment>
<evidence type="ECO:0000256" key="6">
    <source>
        <dbReference type="ARBA" id="ARBA00023136"/>
    </source>
</evidence>
<keyword evidence="6 7" id="KW-0472">Membrane</keyword>
<dbReference type="GO" id="GO:0012505">
    <property type="term" value="C:endomembrane system"/>
    <property type="evidence" value="ECO:0007669"/>
    <property type="project" value="UniProtKB-SubCell"/>
</dbReference>
<feature type="transmembrane region" description="Helical" evidence="7">
    <location>
        <begin position="145"/>
        <end position="164"/>
    </location>
</feature>
<organism evidence="10 11">
    <name type="scientific">Serratia sp. (strain ATCC 39006)</name>
    <name type="common">Prodigiosinella confusarubida</name>
    <dbReference type="NCBI Taxonomy" id="104623"/>
    <lineage>
        <taxon>Bacteria</taxon>
        <taxon>Pseudomonadati</taxon>
        <taxon>Pseudomonadota</taxon>
        <taxon>Gammaproteobacteria</taxon>
        <taxon>Enterobacterales</taxon>
        <taxon>Pectobacteriaceae</taxon>
        <taxon>Prodigiosinella</taxon>
    </lineage>
</organism>
<feature type="transmembrane region" description="Helical" evidence="7">
    <location>
        <begin position="272"/>
        <end position="292"/>
    </location>
</feature>
<comment type="similarity">
    <text evidence="3">Belongs to the peptidase M50B family.</text>
</comment>
<dbReference type="SUPFAM" id="SSF111369">
    <property type="entry name" value="HlyD-like secretion proteins"/>
    <property type="match status" value="1"/>
</dbReference>
<dbReference type="GO" id="GO:0005737">
    <property type="term" value="C:cytoplasm"/>
    <property type="evidence" value="ECO:0007669"/>
    <property type="project" value="TreeGrafter"/>
</dbReference>
<evidence type="ECO:0000256" key="1">
    <source>
        <dbReference type="ARBA" id="ARBA00001947"/>
    </source>
</evidence>
<evidence type="ECO:0000256" key="2">
    <source>
        <dbReference type="ARBA" id="ARBA00004127"/>
    </source>
</evidence>
<proteinExistence type="inferred from homology"/>
<dbReference type="PANTHER" id="PTHR13325:SF3">
    <property type="entry name" value="MEMBRANE-BOUND TRANSCRIPTION FACTOR SITE-2 PROTEASE"/>
    <property type="match status" value="1"/>
</dbReference>
<reference evidence="10 11" key="1">
    <citation type="journal article" date="2013" name="Genome Announc.">
        <title>Draft genome sequence of Serratia sp. strain ATCC 39006, a model bacterium for analysis of the biosynthesis and regulation of prodigiosin, a carbapenem, and gas vesicles.</title>
        <authorList>
            <person name="Fineran P.C."/>
            <person name="Iglesias Cans M.C."/>
            <person name="Ramsay J.P."/>
            <person name="Wilf N.M."/>
            <person name="Cossyleon D."/>
            <person name="McNeil M.B."/>
            <person name="Williamson N.R."/>
            <person name="Monson R.E."/>
            <person name="Becher S.A."/>
            <person name="Stanton J.A."/>
            <person name="Brugger K."/>
            <person name="Brown S.D."/>
            <person name="Salmond G.P."/>
        </authorList>
    </citation>
    <scope>NUCLEOTIDE SEQUENCE [LARGE SCALE GENOMIC DNA]</scope>
    <source>
        <strain evidence="10">ATCC 39006</strain>
        <strain evidence="11">ATCC 39006 / SC 11482</strain>
    </source>
</reference>
<gene>
    <name evidence="9" type="ORF">CWC46_08275</name>
    <name evidence="10" type="ORF">Ser39006_008280</name>
</gene>
<dbReference type="KEGG" id="serq:CWC46_08275"/>
<keyword evidence="11" id="KW-1185">Reference proteome</keyword>
<reference evidence="10" key="2">
    <citation type="submission" date="2013-09" db="EMBL/GenBank/DDBJ databases">
        <authorList>
            <person name="Wang G."/>
            <person name="Yang Y."/>
            <person name="Su Y."/>
        </authorList>
    </citation>
    <scope>NUCLEOTIDE SEQUENCE</scope>
    <source>
        <strain evidence="10">ATCC 39006</strain>
    </source>
</reference>
<feature type="domain" description="Peptidase M50" evidence="8">
    <location>
        <begin position="189"/>
        <end position="284"/>
    </location>
</feature>
<evidence type="ECO:0000256" key="3">
    <source>
        <dbReference type="ARBA" id="ARBA00007931"/>
    </source>
</evidence>
<evidence type="ECO:0000313" key="10">
    <source>
        <dbReference type="EMBL" id="AUH04135.1"/>
    </source>
</evidence>
<dbReference type="EMBL" id="CP025084">
    <property type="protein sequence ID" value="AUH04135.1"/>
    <property type="molecule type" value="Genomic_DNA"/>
</dbReference>
<dbReference type="STRING" id="104623.Ser39006_03784"/>
<comment type="cofactor">
    <cofactor evidence="1">
        <name>Zn(2+)</name>
        <dbReference type="ChEBI" id="CHEBI:29105"/>
    </cofactor>
</comment>
<evidence type="ECO:0000313" key="12">
    <source>
        <dbReference type="Proteomes" id="UP000233778"/>
    </source>
</evidence>
<keyword evidence="4 7" id="KW-0812">Transmembrane</keyword>
<dbReference type="InterPro" id="IPR008915">
    <property type="entry name" value="Peptidase_M50"/>
</dbReference>
<feature type="transmembrane region" description="Helical" evidence="7">
    <location>
        <begin position="373"/>
        <end position="393"/>
    </location>
</feature>
<evidence type="ECO:0000256" key="5">
    <source>
        <dbReference type="ARBA" id="ARBA00022989"/>
    </source>
</evidence>
<feature type="transmembrane region" description="Helical" evidence="7">
    <location>
        <begin position="176"/>
        <end position="196"/>
    </location>
</feature>
<evidence type="ECO:0000313" key="9">
    <source>
        <dbReference type="EMBL" id="AUG99816.1"/>
    </source>
</evidence>
<evidence type="ECO:0000259" key="8">
    <source>
        <dbReference type="Pfam" id="PF02163"/>
    </source>
</evidence>
<dbReference type="GO" id="GO:0004222">
    <property type="term" value="F:metalloendopeptidase activity"/>
    <property type="evidence" value="ECO:0007669"/>
    <property type="project" value="InterPro"/>
</dbReference>
<dbReference type="EMBL" id="CP025085">
    <property type="protein sequence ID" value="AUG99816.1"/>
    <property type="molecule type" value="Genomic_DNA"/>
</dbReference>
<evidence type="ECO:0000256" key="7">
    <source>
        <dbReference type="SAM" id="Phobius"/>
    </source>
</evidence>
<dbReference type="GO" id="GO:0031293">
    <property type="term" value="P:membrane protein intracellular domain proteolysis"/>
    <property type="evidence" value="ECO:0007669"/>
    <property type="project" value="TreeGrafter"/>
</dbReference>
<feature type="transmembrane region" description="Helical" evidence="7">
    <location>
        <begin position="414"/>
        <end position="432"/>
    </location>
</feature>